<feature type="transmembrane region" description="Helical" evidence="7">
    <location>
        <begin position="150"/>
        <end position="171"/>
    </location>
</feature>
<evidence type="ECO:0000256" key="7">
    <source>
        <dbReference type="SAM" id="Phobius"/>
    </source>
</evidence>
<dbReference type="KEGG" id="gvi:gll1781"/>
<dbReference type="Proteomes" id="UP000000557">
    <property type="component" value="Chromosome"/>
</dbReference>
<evidence type="ECO:0000313" key="9">
    <source>
        <dbReference type="Proteomes" id="UP000000557"/>
    </source>
</evidence>
<protein>
    <submittedName>
        <fullName evidence="8">Gll1781 protein</fullName>
    </submittedName>
</protein>
<dbReference type="PANTHER" id="PTHR30250:SF10">
    <property type="entry name" value="LIPOPOLYSACCHARIDE BIOSYNTHESIS PROTEIN WZXC"/>
    <property type="match status" value="1"/>
</dbReference>
<feature type="transmembrane region" description="Helical" evidence="7">
    <location>
        <begin position="79"/>
        <end position="99"/>
    </location>
</feature>
<dbReference type="HOGENOM" id="CLU_026911_6_1_3"/>
<keyword evidence="3" id="KW-1003">Cell membrane</keyword>
<feature type="transmembrane region" description="Helical" evidence="7">
    <location>
        <begin position="325"/>
        <end position="347"/>
    </location>
</feature>
<dbReference type="RefSeq" id="WP_011141779.1">
    <property type="nucleotide sequence ID" value="NC_005125.1"/>
</dbReference>
<keyword evidence="9" id="KW-1185">Reference proteome</keyword>
<feature type="transmembrane region" description="Helical" evidence="7">
    <location>
        <begin position="359"/>
        <end position="378"/>
    </location>
</feature>
<dbReference type="PhylomeDB" id="Q7NJQ1"/>
<organism evidence="8 9">
    <name type="scientific">Gloeobacter violaceus (strain ATCC 29082 / PCC 7421)</name>
    <dbReference type="NCBI Taxonomy" id="251221"/>
    <lineage>
        <taxon>Bacteria</taxon>
        <taxon>Bacillati</taxon>
        <taxon>Cyanobacteriota</taxon>
        <taxon>Cyanophyceae</taxon>
        <taxon>Gloeobacterales</taxon>
        <taxon>Gloeobacteraceae</taxon>
        <taxon>Gloeobacter</taxon>
    </lineage>
</organism>
<accession>Q7NJQ1</accession>
<evidence type="ECO:0000256" key="4">
    <source>
        <dbReference type="ARBA" id="ARBA00022692"/>
    </source>
</evidence>
<dbReference type="EnsemblBacteria" id="BAC89722">
    <property type="protein sequence ID" value="BAC89722"/>
    <property type="gene ID" value="BAC89722"/>
</dbReference>
<dbReference type="OrthoDB" id="9770347at2"/>
<dbReference type="CDD" id="cd13127">
    <property type="entry name" value="MATE_tuaB_like"/>
    <property type="match status" value="1"/>
</dbReference>
<feature type="transmembrane region" description="Helical" evidence="7">
    <location>
        <begin position="111"/>
        <end position="130"/>
    </location>
</feature>
<feature type="transmembrane region" description="Helical" evidence="7">
    <location>
        <begin position="282"/>
        <end position="305"/>
    </location>
</feature>
<comment type="subcellular location">
    <subcellularLocation>
        <location evidence="1">Cell membrane</location>
        <topology evidence="1">Multi-pass membrane protein</topology>
    </subcellularLocation>
</comment>
<reference evidence="8 9" key="2">
    <citation type="journal article" date="2003" name="DNA Res.">
        <title>Complete genome structure of Gloeobacter violaceus PCC 7421, a cyanobacterium that lacks thylakoids (supplement).</title>
        <authorList>
            <person name="Nakamura Y."/>
            <person name="Kaneko T."/>
            <person name="Sato S."/>
            <person name="Mimuro M."/>
            <person name="Miyashita H."/>
            <person name="Tsuchiya T."/>
            <person name="Sasamoto S."/>
            <person name="Watanabe A."/>
            <person name="Kawashima K."/>
            <person name="Kishida Y."/>
            <person name="Kiyokawa C."/>
            <person name="Kohara M."/>
            <person name="Matsumoto M."/>
            <person name="Matsuno A."/>
            <person name="Nakazaki N."/>
            <person name="Shimpo S."/>
            <person name="Takeuchi C."/>
            <person name="Yamada M."/>
            <person name="Tabata S."/>
        </authorList>
    </citation>
    <scope>NUCLEOTIDE SEQUENCE [LARGE SCALE GENOMIC DNA]</scope>
    <source>
        <strain evidence="9">ATCC 29082 / PCC 7421</strain>
    </source>
</reference>
<evidence type="ECO:0000256" key="1">
    <source>
        <dbReference type="ARBA" id="ARBA00004651"/>
    </source>
</evidence>
<keyword evidence="4 7" id="KW-0812">Transmembrane</keyword>
<feature type="transmembrane region" description="Helical" evidence="7">
    <location>
        <begin position="12"/>
        <end position="35"/>
    </location>
</feature>
<evidence type="ECO:0000313" key="8">
    <source>
        <dbReference type="EMBL" id="BAC89722.1"/>
    </source>
</evidence>
<dbReference type="InterPro" id="IPR050833">
    <property type="entry name" value="Poly_Biosynth_Transport"/>
</dbReference>
<gene>
    <name evidence="8" type="ordered locus">gll1781</name>
</gene>
<dbReference type="InParanoid" id="Q7NJQ1"/>
<feature type="transmembrane region" description="Helical" evidence="7">
    <location>
        <begin position="410"/>
        <end position="430"/>
    </location>
</feature>
<evidence type="ECO:0000256" key="5">
    <source>
        <dbReference type="ARBA" id="ARBA00022989"/>
    </source>
</evidence>
<dbReference type="eggNOG" id="COG2244">
    <property type="taxonomic scope" value="Bacteria"/>
</dbReference>
<comment type="similarity">
    <text evidence="2">Belongs to the polysaccharide synthase family.</text>
</comment>
<proteinExistence type="inferred from homology"/>
<dbReference type="GO" id="GO:0005886">
    <property type="term" value="C:plasma membrane"/>
    <property type="evidence" value="ECO:0000318"/>
    <property type="project" value="GO_Central"/>
</dbReference>
<evidence type="ECO:0000256" key="6">
    <source>
        <dbReference type="ARBA" id="ARBA00023136"/>
    </source>
</evidence>
<feature type="transmembrane region" description="Helical" evidence="7">
    <location>
        <begin position="41"/>
        <end position="58"/>
    </location>
</feature>
<evidence type="ECO:0000256" key="2">
    <source>
        <dbReference type="ARBA" id="ARBA00007430"/>
    </source>
</evidence>
<dbReference type="EMBL" id="BA000045">
    <property type="protein sequence ID" value="BAC89722.1"/>
    <property type="molecule type" value="Genomic_DNA"/>
</dbReference>
<keyword evidence="5 7" id="KW-1133">Transmembrane helix</keyword>
<dbReference type="PANTHER" id="PTHR30250">
    <property type="entry name" value="PST FAMILY PREDICTED COLANIC ACID TRANSPORTER"/>
    <property type="match status" value="1"/>
</dbReference>
<dbReference type="STRING" id="251221.gene:10759273"/>
<reference evidence="8 9" key="1">
    <citation type="journal article" date="2003" name="DNA Res.">
        <title>Complete genome structure of Gloeobacter violaceus PCC 7421, a cyanobacterium that lacks thylakoids.</title>
        <authorList>
            <person name="Nakamura Y."/>
            <person name="Kaneko T."/>
            <person name="Sato S."/>
            <person name="Mimuro M."/>
            <person name="Miyashita H."/>
            <person name="Tsuchiya T."/>
            <person name="Sasamoto S."/>
            <person name="Watanabe A."/>
            <person name="Kawashima K."/>
            <person name="Kishida Y."/>
            <person name="Kiyokawa C."/>
            <person name="Kohara M."/>
            <person name="Matsumoto M."/>
            <person name="Matsuno A."/>
            <person name="Nakazaki N."/>
            <person name="Shimpo S."/>
            <person name="Takeuchi C."/>
            <person name="Yamada M."/>
            <person name="Tabata S."/>
        </authorList>
    </citation>
    <scope>NUCLEOTIDE SEQUENCE [LARGE SCALE GENOMIC DNA]</scope>
    <source>
        <strain evidence="9">ATCC 29082 / PCC 7421</strain>
    </source>
</reference>
<evidence type="ECO:0000256" key="3">
    <source>
        <dbReference type="ARBA" id="ARBA00022475"/>
    </source>
</evidence>
<dbReference type="AlphaFoldDB" id="Q7NJQ1"/>
<dbReference type="Pfam" id="PF13440">
    <property type="entry name" value="Polysacc_synt_3"/>
    <property type="match status" value="1"/>
</dbReference>
<sequence length="488" mass="52629">MNLRHKAIKGVGWSAVQNFGSQFLSLLVYLVLARVLGPETFGLVALASVFVAFVQVFQEQGFTEAIIQRPGLDRSHLDTAFWTNAAIGLVLTLLGVAVSGPVAALFGEPRLGAIIAWLAPSFLIGSLSAVQQAVLTREFAFRALAARQLVATLAGGAVGLAMALGGFGVWSLVGQQLVNQAIGLAILWFASPWRPGLQISKAHLRELFGFGINVTGFNLSNFFNRRAVDFLIGYFLGPVALGYYSIAMRILTVMTMLLTTTTTQVAMPTFSQLQQQPERLRSAFYTVTQFTSLVSFPAFLGVAALAPELVAVVFGGQWEASVPVLQILALLGLQQSVLFFNSTVLVAMGKPAWRLGINLLNAVCGLVAFAFAVHWGIVAVAAAYTLRVYLLTPVAVWAVDRLIRIELDVYLRQFIPPLMSSLAMVSAIWVTRQLLVERLDPLSLLVLSIAVGAGVYLLALRWGAPSLFERAFAYARELLPKAAGSKAS</sequence>
<name>Q7NJQ1_GLOVI</name>
<feature type="transmembrane region" description="Helical" evidence="7">
    <location>
        <begin position="227"/>
        <end position="244"/>
    </location>
</feature>
<feature type="transmembrane region" description="Helical" evidence="7">
    <location>
        <begin position="442"/>
        <end position="460"/>
    </location>
</feature>
<keyword evidence="6 7" id="KW-0472">Membrane</keyword>